<feature type="signal peptide" evidence="1">
    <location>
        <begin position="1"/>
        <end position="18"/>
    </location>
</feature>
<gene>
    <name evidence="2" type="ORF">BT63DRAFT_464449</name>
</gene>
<evidence type="ECO:0008006" key="4">
    <source>
        <dbReference type="Google" id="ProtNLM"/>
    </source>
</evidence>
<evidence type="ECO:0000313" key="3">
    <source>
        <dbReference type="Proteomes" id="UP000799302"/>
    </source>
</evidence>
<proteinExistence type="predicted"/>
<keyword evidence="1" id="KW-0732">Signal</keyword>
<dbReference type="OrthoDB" id="3910689at2759"/>
<sequence length="338" mass="36950">MKTSTLFSVASLALAANASPLDFQLQANGSYANAPQGERIIPPLHETPIIDGATRTEILYGPYTIPGEKMIAKAGLMAQVPCSDCWVTAMRATLKYTNGSEALTSEGAWLHHTVLGNTPLGVIWAAGNERPTIRLNSQHKYGLEFTGKSMFYTVDLMSEAKAPMDVSMAITYEWIPKDSEMGKKYKGATMKWLQIAYPMPEPGKKVYKGMIPMSAGVNGKLLYTIGHMHDGGTNLKLLINGKTACDSVMYYDIDGKIQKAKQTGAVARRSPEPQHSHGGSFGGVHIASPGACTDYGEIKTTDKMDVEAYYDFDQFKTMTHEGKEERLMGNCRVYIGPE</sequence>
<dbReference type="EMBL" id="MU004241">
    <property type="protein sequence ID" value="KAF2665190.1"/>
    <property type="molecule type" value="Genomic_DNA"/>
</dbReference>
<name>A0A6A6TZR2_9PEZI</name>
<reference evidence="2" key="1">
    <citation type="journal article" date="2020" name="Stud. Mycol.">
        <title>101 Dothideomycetes genomes: a test case for predicting lifestyles and emergence of pathogens.</title>
        <authorList>
            <person name="Haridas S."/>
            <person name="Albert R."/>
            <person name="Binder M."/>
            <person name="Bloem J."/>
            <person name="Labutti K."/>
            <person name="Salamov A."/>
            <person name="Andreopoulos B."/>
            <person name="Baker S."/>
            <person name="Barry K."/>
            <person name="Bills G."/>
            <person name="Bluhm B."/>
            <person name="Cannon C."/>
            <person name="Castanera R."/>
            <person name="Culley D."/>
            <person name="Daum C."/>
            <person name="Ezra D."/>
            <person name="Gonzalez J."/>
            <person name="Henrissat B."/>
            <person name="Kuo A."/>
            <person name="Liang C."/>
            <person name="Lipzen A."/>
            <person name="Lutzoni F."/>
            <person name="Magnuson J."/>
            <person name="Mondo S."/>
            <person name="Nolan M."/>
            <person name="Ohm R."/>
            <person name="Pangilinan J."/>
            <person name="Park H.-J."/>
            <person name="Ramirez L."/>
            <person name="Alfaro M."/>
            <person name="Sun H."/>
            <person name="Tritt A."/>
            <person name="Yoshinaga Y."/>
            <person name="Zwiers L.-H."/>
            <person name="Turgeon B."/>
            <person name="Goodwin S."/>
            <person name="Spatafora J."/>
            <person name="Crous P."/>
            <person name="Grigoriev I."/>
        </authorList>
    </citation>
    <scope>NUCLEOTIDE SEQUENCE</scope>
    <source>
        <strain evidence="2">CBS 115976</strain>
    </source>
</reference>
<keyword evidence="3" id="KW-1185">Reference proteome</keyword>
<dbReference type="AlphaFoldDB" id="A0A6A6TZR2"/>
<evidence type="ECO:0000256" key="1">
    <source>
        <dbReference type="SAM" id="SignalP"/>
    </source>
</evidence>
<organism evidence="2 3">
    <name type="scientific">Microthyrium microscopicum</name>
    <dbReference type="NCBI Taxonomy" id="703497"/>
    <lineage>
        <taxon>Eukaryota</taxon>
        <taxon>Fungi</taxon>
        <taxon>Dikarya</taxon>
        <taxon>Ascomycota</taxon>
        <taxon>Pezizomycotina</taxon>
        <taxon>Dothideomycetes</taxon>
        <taxon>Dothideomycetes incertae sedis</taxon>
        <taxon>Microthyriales</taxon>
        <taxon>Microthyriaceae</taxon>
        <taxon>Microthyrium</taxon>
    </lineage>
</organism>
<accession>A0A6A6TZR2</accession>
<feature type="chain" id="PRO_5025622013" description="Peptidase C1A papain C-terminal domain-containing protein" evidence="1">
    <location>
        <begin position="19"/>
        <end position="338"/>
    </location>
</feature>
<evidence type="ECO:0000313" key="2">
    <source>
        <dbReference type="EMBL" id="KAF2665190.1"/>
    </source>
</evidence>
<dbReference type="Proteomes" id="UP000799302">
    <property type="component" value="Unassembled WGS sequence"/>
</dbReference>
<protein>
    <recommendedName>
        <fullName evidence="4">Peptidase C1A papain C-terminal domain-containing protein</fullName>
    </recommendedName>
</protein>